<dbReference type="FunFam" id="1.25.40.1030:FF:000008">
    <property type="entry name" value="Protein transport protein sec16"/>
    <property type="match status" value="1"/>
</dbReference>
<protein>
    <recommendedName>
        <fullName evidence="10">Protein transport protein sec16</fullName>
    </recommendedName>
</protein>
<proteinExistence type="inferred from homology"/>
<evidence type="ECO:0000256" key="5">
    <source>
        <dbReference type="ARBA" id="ARBA00022892"/>
    </source>
</evidence>
<keyword evidence="16" id="KW-1185">Reference proteome</keyword>
<feature type="compositionally biased region" description="Low complexity" evidence="11">
    <location>
        <begin position="761"/>
        <end position="784"/>
    </location>
</feature>
<feature type="compositionally biased region" description="Pro residues" evidence="11">
    <location>
        <begin position="585"/>
        <end position="598"/>
    </location>
</feature>
<feature type="compositionally biased region" description="Polar residues" evidence="11">
    <location>
        <begin position="250"/>
        <end position="260"/>
    </location>
</feature>
<organism evidence="15 16">
    <name type="scientific">Endocarpon pusillum</name>
    <dbReference type="NCBI Taxonomy" id="364733"/>
    <lineage>
        <taxon>Eukaryota</taxon>
        <taxon>Fungi</taxon>
        <taxon>Dikarya</taxon>
        <taxon>Ascomycota</taxon>
        <taxon>Pezizomycotina</taxon>
        <taxon>Eurotiomycetes</taxon>
        <taxon>Chaetothyriomycetidae</taxon>
        <taxon>Verrucariales</taxon>
        <taxon>Verrucariaceae</taxon>
        <taxon>Endocarpon</taxon>
    </lineage>
</organism>
<feature type="compositionally biased region" description="Polar residues" evidence="11">
    <location>
        <begin position="198"/>
        <end position="214"/>
    </location>
</feature>
<feature type="compositionally biased region" description="Polar residues" evidence="11">
    <location>
        <begin position="1660"/>
        <end position="1673"/>
    </location>
</feature>
<comment type="function">
    <text evidence="9 10">Involved in the initiation of assembly of the COPII coat required for the formation of transport vesicles from the endoplasmic reticulum (ER) and the selection of cargo molecules. Also involved in autophagy.</text>
</comment>
<reference evidence="15" key="1">
    <citation type="submission" date="2020-02" db="EMBL/GenBank/DDBJ databases">
        <authorList>
            <person name="Palmer J.M."/>
        </authorList>
    </citation>
    <scope>NUCLEOTIDE SEQUENCE</scope>
    <source>
        <strain evidence="15">EPUS1.4</strain>
        <tissue evidence="15">Thallus</tissue>
    </source>
</reference>
<evidence type="ECO:0000259" key="14">
    <source>
        <dbReference type="Pfam" id="PF12935"/>
    </source>
</evidence>
<feature type="region of interest" description="Disordered" evidence="11">
    <location>
        <begin position="1871"/>
        <end position="2029"/>
    </location>
</feature>
<keyword evidence="7 10" id="KW-0072">Autophagy</keyword>
<dbReference type="EMBL" id="JAACFV010000075">
    <property type="protein sequence ID" value="KAF7507056.1"/>
    <property type="molecule type" value="Genomic_DNA"/>
</dbReference>
<feature type="compositionally biased region" description="Low complexity" evidence="11">
    <location>
        <begin position="446"/>
        <end position="458"/>
    </location>
</feature>
<feature type="compositionally biased region" description="Low complexity" evidence="11">
    <location>
        <begin position="1779"/>
        <end position="1788"/>
    </location>
</feature>
<feature type="compositionally biased region" description="Polar residues" evidence="11">
    <location>
        <begin position="636"/>
        <end position="666"/>
    </location>
</feature>
<keyword evidence="5 10" id="KW-0931">ER-Golgi transport</keyword>
<evidence type="ECO:0000256" key="7">
    <source>
        <dbReference type="ARBA" id="ARBA00023006"/>
    </source>
</evidence>
<name>A0A8H7E538_9EURO</name>
<feature type="compositionally biased region" description="Low complexity" evidence="11">
    <location>
        <begin position="1825"/>
        <end position="1834"/>
    </location>
</feature>
<feature type="compositionally biased region" description="Polar residues" evidence="11">
    <location>
        <begin position="802"/>
        <end position="812"/>
    </location>
</feature>
<evidence type="ECO:0000256" key="4">
    <source>
        <dbReference type="ARBA" id="ARBA00022824"/>
    </source>
</evidence>
<evidence type="ECO:0000256" key="9">
    <source>
        <dbReference type="ARBA" id="ARBA00024687"/>
    </source>
</evidence>
<feature type="compositionally biased region" description="Gly residues" evidence="11">
    <location>
        <begin position="1835"/>
        <end position="1846"/>
    </location>
</feature>
<feature type="compositionally biased region" description="Polar residues" evidence="11">
    <location>
        <begin position="613"/>
        <end position="627"/>
    </location>
</feature>
<dbReference type="PANTHER" id="PTHR13402">
    <property type="entry name" value="RGPR-RELATED"/>
    <property type="match status" value="1"/>
</dbReference>
<feature type="compositionally biased region" description="Polar residues" evidence="11">
    <location>
        <begin position="535"/>
        <end position="544"/>
    </location>
</feature>
<feature type="compositionally biased region" description="Basic and acidic residues" evidence="11">
    <location>
        <begin position="132"/>
        <end position="147"/>
    </location>
</feature>
<dbReference type="GO" id="GO:0007030">
    <property type="term" value="P:Golgi organization"/>
    <property type="evidence" value="ECO:0007669"/>
    <property type="project" value="TreeGrafter"/>
</dbReference>
<evidence type="ECO:0000256" key="10">
    <source>
        <dbReference type="RuleBase" id="RU364101"/>
    </source>
</evidence>
<comment type="similarity">
    <text evidence="2 10">Belongs to the SEC16 family.</text>
</comment>
<dbReference type="GO" id="GO:0012507">
    <property type="term" value="C:ER to Golgi transport vesicle membrane"/>
    <property type="evidence" value="ECO:0007669"/>
    <property type="project" value="TreeGrafter"/>
</dbReference>
<evidence type="ECO:0000256" key="3">
    <source>
        <dbReference type="ARBA" id="ARBA00022448"/>
    </source>
</evidence>
<feature type="region of interest" description="Disordered" evidence="11">
    <location>
        <begin position="334"/>
        <end position="417"/>
    </location>
</feature>
<dbReference type="GO" id="GO:0006914">
    <property type="term" value="P:autophagy"/>
    <property type="evidence" value="ECO:0007669"/>
    <property type="project" value="UniProtKB-KW"/>
</dbReference>
<dbReference type="PANTHER" id="PTHR13402:SF6">
    <property type="entry name" value="SECRETORY 16, ISOFORM I"/>
    <property type="match status" value="1"/>
</dbReference>
<dbReference type="InterPro" id="IPR024340">
    <property type="entry name" value="Sec16_CCD"/>
</dbReference>
<feature type="region of interest" description="Disordered" evidence="11">
    <location>
        <begin position="238"/>
        <end position="265"/>
    </location>
</feature>
<feature type="compositionally biased region" description="Acidic residues" evidence="11">
    <location>
        <begin position="167"/>
        <end position="179"/>
    </location>
</feature>
<evidence type="ECO:0000256" key="11">
    <source>
        <dbReference type="SAM" id="MobiDB-lite"/>
    </source>
</evidence>
<evidence type="ECO:0000313" key="15">
    <source>
        <dbReference type="EMBL" id="KAF7507056.1"/>
    </source>
</evidence>
<dbReference type="GO" id="GO:0005789">
    <property type="term" value="C:endoplasmic reticulum membrane"/>
    <property type="evidence" value="ECO:0007669"/>
    <property type="project" value="UniProtKB-SubCell"/>
</dbReference>
<gene>
    <name evidence="15" type="ORF">GJ744_010984</name>
</gene>
<dbReference type="GO" id="GO:0070973">
    <property type="term" value="P:protein localization to endoplasmic reticulum exit site"/>
    <property type="evidence" value="ECO:0007669"/>
    <property type="project" value="TreeGrafter"/>
</dbReference>
<keyword evidence="4 10" id="KW-0256">Endoplasmic reticulum</keyword>
<feature type="compositionally biased region" description="Polar residues" evidence="11">
    <location>
        <begin position="889"/>
        <end position="898"/>
    </location>
</feature>
<feature type="compositionally biased region" description="Polar residues" evidence="11">
    <location>
        <begin position="1738"/>
        <end position="1756"/>
    </location>
</feature>
<dbReference type="GO" id="GO:0015031">
    <property type="term" value="P:protein transport"/>
    <property type="evidence" value="ECO:0007669"/>
    <property type="project" value="UniProtKB-KW"/>
</dbReference>
<dbReference type="Pfam" id="PF12932">
    <property type="entry name" value="Sec16"/>
    <property type="match status" value="1"/>
</dbReference>
<feature type="compositionally biased region" description="Low complexity" evidence="11">
    <location>
        <begin position="599"/>
        <end position="612"/>
    </location>
</feature>
<feature type="compositionally biased region" description="Acidic residues" evidence="11">
    <location>
        <begin position="1"/>
        <end position="10"/>
    </location>
</feature>
<dbReference type="GO" id="GO:0016192">
    <property type="term" value="P:vesicle-mediated transport"/>
    <property type="evidence" value="ECO:0007669"/>
    <property type="project" value="UniProtKB-KW"/>
</dbReference>
<keyword evidence="8 10" id="KW-0472">Membrane</keyword>
<feature type="compositionally biased region" description="Basic and acidic residues" evidence="11">
    <location>
        <begin position="1767"/>
        <end position="1778"/>
    </location>
</feature>
<feature type="region of interest" description="Disordered" evidence="11">
    <location>
        <begin position="430"/>
        <end position="506"/>
    </location>
</feature>
<evidence type="ECO:0000256" key="6">
    <source>
        <dbReference type="ARBA" id="ARBA00022927"/>
    </source>
</evidence>
<evidence type="ECO:0000256" key="1">
    <source>
        <dbReference type="ARBA" id="ARBA00004397"/>
    </source>
</evidence>
<feature type="compositionally biased region" description="Pro residues" evidence="11">
    <location>
        <begin position="877"/>
        <end position="888"/>
    </location>
</feature>
<feature type="compositionally biased region" description="Polar residues" evidence="11">
    <location>
        <begin position="746"/>
        <end position="760"/>
    </location>
</feature>
<feature type="compositionally biased region" description="Polar residues" evidence="11">
    <location>
        <begin position="1580"/>
        <end position="1589"/>
    </location>
</feature>
<accession>A0A8H7E538</accession>
<feature type="compositionally biased region" description="Polar residues" evidence="11">
    <location>
        <begin position="1982"/>
        <end position="1991"/>
    </location>
</feature>
<feature type="region of interest" description="Disordered" evidence="11">
    <location>
        <begin position="1"/>
        <end position="180"/>
    </location>
</feature>
<dbReference type="Pfam" id="PF12935">
    <property type="entry name" value="Sec16_N"/>
    <property type="match status" value="1"/>
</dbReference>
<dbReference type="Pfam" id="PF12931">
    <property type="entry name" value="TPR_Sec16"/>
    <property type="match status" value="1"/>
</dbReference>
<feature type="region of interest" description="Disordered" evidence="11">
    <location>
        <begin position="1501"/>
        <end position="1673"/>
    </location>
</feature>
<evidence type="ECO:0000256" key="8">
    <source>
        <dbReference type="ARBA" id="ARBA00023136"/>
    </source>
</evidence>
<dbReference type="CDD" id="cd09233">
    <property type="entry name" value="ACE1-Sec16-like"/>
    <property type="match status" value="1"/>
</dbReference>
<feature type="compositionally biased region" description="Polar residues" evidence="11">
    <location>
        <begin position="1502"/>
        <end position="1520"/>
    </location>
</feature>
<keyword evidence="6 10" id="KW-0653">Protein transport</keyword>
<feature type="compositionally biased region" description="Polar residues" evidence="11">
    <location>
        <begin position="1540"/>
        <end position="1550"/>
    </location>
</feature>
<feature type="compositionally biased region" description="Low complexity" evidence="11">
    <location>
        <begin position="1901"/>
        <end position="1943"/>
    </location>
</feature>
<keyword evidence="3 10" id="KW-0813">Transport</keyword>
<dbReference type="InterPro" id="IPR024468">
    <property type="entry name" value="Sec16_N"/>
</dbReference>
<feature type="region of interest" description="Disordered" evidence="11">
    <location>
        <begin position="198"/>
        <end position="222"/>
    </location>
</feature>
<dbReference type="Gene3D" id="1.25.40.1030">
    <property type="match status" value="1"/>
</dbReference>
<feature type="compositionally biased region" description="Acidic residues" evidence="11">
    <location>
        <begin position="430"/>
        <end position="439"/>
    </location>
</feature>
<dbReference type="OrthoDB" id="8918678at2759"/>
<sequence>MVHNDSEEDVAVSWHPALRPNDDQHQGPSSNPFPSSAIHKPASTSINPEIDAGPATTSDQQSQSVYDTTEESPPDVHSSLDNDPHDSNAVGPQTAVLEFRPEADPNILQQPDHAEGSMQNEPRAGQASAAESSDRAVAESLDREDGRISGLRLPVGEEKYQGLTQEESSELSSDDDDERLDSMGVISRSETQQILGQMERSSSFPALQTGSAPNNVHDGGHLPKTQAEVAIADSQADVDTDNGIPKATQRGFQNSNQTTSPEDKLNGATFEGEEDLFFAQLASTNQTLAEPSNAEARFEEGLPLIDSESKPNEELHQELRPSQPFEDQIRNFSLDQSEASFFDHSTTSTVENTTNPAAHLDRKATSDVLKSLNGVSDQGPGAPVQYPDQASSLISGPHQEDNQVQDKPLNGNGDAGASALWDAVLDDDDFLAGDDDELLPDSTLQSSAGSPSSFLGSLNDGTSFQEPDEVLSRYDSPSHSGSVATSNSQARQTPSGQTSNPDAQHQLSFTDIAHMSPTTYGNVGFSRPNLAPMTFGQNSFQGQFQRPAAPPKGESFVDQSKGGYKSPYDLPMDLSQPRKRIQMHQPPPASRAPAPPPRSSSSMAPDSAPTSSNGALQSPFSPQNGTFERQARPPSAQHTAAPSSNNRRISNEQPTSQKTKASSSSFFEELPITARPRPPTAQGRYTPLHTGPLPPQTFSGSPSPPQAQPPTQMPPPPVPTKQSTNDSYSQYQLQRPERLDPYANVPLQSSTAPGVSSTRYSPAPTSQTAPPSTRYSPAPLASQIAPPPSAPSRYSPAPPSSNNVMQSQNRYASQPQQSPQLPPHSATVRNRRPSQPIPSAANAFPFQPRTSSPLAYHNKKSNPQVDVSYSISDSIPTSPPTRVPPPQHLSPQRESPPSSAVPGPAQDFAPPRRSQTQSPGRRGPVSSLIATSIDAMQRPASVHGPSSPDASANAYQSFPPVRSLIRQRGLSQHLNFISPTDGSQHDELQRWRGSPIFRFGLGGSVLSSFPKHIPRYTAGSATPMIKPMAGEVKIRSATRVLQIPEHIAKFPGPLRSKSKKKEVLAWLSDRIVAFERMSLPSFSPQLPDPVKRHHEKILLWKIVRAIVEHDGIVDGNVEVQKAMNLVLSPEAATPEDLHSTNTTTAADVATIYKAAGAVTHTETVDPVAVDMVRKILLRGEREKAVWSAVDNRLWAHAMLLSYTLDKSVWKQVAHEFVRQEVKLIGVNTEPLAALYEIFAGNVEESIDELVPPSARAGLQMVSKVGGAGPVKSALDGLDKWRETLSLVLNNRSPEDQKALAALGQMLASYGRIEASHICHLFASSPMLPSVFGGADDGQASIVLLGADHRNHPGEFFRDEDTVLLTEVYEFASSILASNSRSALMPHLQAYKLQHVKSLAEAGFKTEAQAYCDAIGASLRSTTKLSPYYHPQFLAELDEVTRCLSQAPTEPSSWISKPSMGKVSDSMWNKFTTFVAGDDSDAASTGSGRDAGHEFGPFAKVSATPTVSRSGSISDLQSNYATAAPPPIPNTLAGSRYAPNGQHSARSSSELTRGRPSLDSQRSPYLPQGTVQKSPYEPNAYLNQQSYMSSPIPPQSTSPYGPLGASPSVQPSRDIPRDFPPQTPYMPTEQPAEQSSLYPPHVSEPYVPTAPPKQPEPHIQAVSSTASAPSLSMEPAQTSAFNNYALTEAVLPAAPPQPSSSYAPPHQSYSSYEPPSTEYVPYQPDPSSDSEPENRKSKNQSFMDDTDDFASTNSRAANTDPMGPDDDATARRKANDKAAEAAFRAAAEADAAKDKKPATTTNADTSLKAKTSWFGSLFSRKEADSLDSSSSQKGSGSAGGSSEGGGQKVIRAKLGEESSFYYDKELKKWVNKKDPASMQQSVKATPPPPKGPIGRVVSETLGGTAAGPPRSGSAASPPNIASSRPTSSNSPPSGVGAPPAAAPITGGGRESAPPSITAPATSSGVGRLGGGPPPPAAPPVNRPASTALSTASDIDDLLGGPNAGPRKPGGTLKGKKGRTGAARYVDVMAK</sequence>
<feature type="compositionally biased region" description="Polar residues" evidence="11">
    <location>
        <begin position="1557"/>
        <end position="1572"/>
    </location>
</feature>
<feature type="domain" description="Sec16 N-terminal" evidence="14">
    <location>
        <begin position="271"/>
        <end position="438"/>
    </location>
</feature>
<comment type="caution">
    <text evidence="15">The sequence shown here is derived from an EMBL/GenBank/DDBJ whole genome shotgun (WGS) entry which is preliminary data.</text>
</comment>
<feature type="compositionally biased region" description="Polar residues" evidence="11">
    <location>
        <begin position="475"/>
        <end position="506"/>
    </location>
</feature>
<feature type="domain" description="Sec16 central conserved" evidence="13">
    <location>
        <begin position="995"/>
        <end position="1111"/>
    </location>
</feature>
<feature type="compositionally biased region" description="Pro residues" evidence="11">
    <location>
        <begin position="702"/>
        <end position="719"/>
    </location>
</feature>
<evidence type="ECO:0000259" key="13">
    <source>
        <dbReference type="Pfam" id="PF12932"/>
    </source>
</evidence>
<feature type="domain" description="Sec16 Sec23-binding" evidence="12">
    <location>
        <begin position="1172"/>
        <end position="1477"/>
    </location>
</feature>
<feature type="region of interest" description="Disordered" evidence="11">
    <location>
        <begin position="1691"/>
        <end position="1806"/>
    </location>
</feature>
<dbReference type="GO" id="GO:0070971">
    <property type="term" value="C:endoplasmic reticulum exit site"/>
    <property type="evidence" value="ECO:0007669"/>
    <property type="project" value="TreeGrafter"/>
</dbReference>
<feature type="region of interest" description="Disordered" evidence="11">
    <location>
        <begin position="1821"/>
        <end position="1850"/>
    </location>
</feature>
<evidence type="ECO:0000313" key="16">
    <source>
        <dbReference type="Proteomes" id="UP000606974"/>
    </source>
</evidence>
<feature type="region of interest" description="Disordered" evidence="11">
    <location>
        <begin position="534"/>
        <end position="925"/>
    </location>
</feature>
<evidence type="ECO:0000259" key="12">
    <source>
        <dbReference type="Pfam" id="PF12931"/>
    </source>
</evidence>
<evidence type="ECO:0000256" key="2">
    <source>
        <dbReference type="ARBA" id="ARBA00005927"/>
    </source>
</evidence>
<feature type="compositionally biased region" description="Low complexity" evidence="11">
    <location>
        <begin position="1698"/>
        <end position="1721"/>
    </location>
</feature>
<dbReference type="InterPro" id="IPR024298">
    <property type="entry name" value="Sec16_Sec23-bd"/>
</dbReference>
<comment type="subcellular location">
    <subcellularLocation>
        <location evidence="1">Endoplasmic reticulum membrane</location>
        <topology evidence="1">Peripheral membrane protein</topology>
        <orientation evidence="1">Cytoplasmic side</orientation>
    </subcellularLocation>
</comment>
<feature type="compositionally biased region" description="Polar residues" evidence="11">
    <location>
        <begin position="334"/>
        <end position="356"/>
    </location>
</feature>
<feature type="compositionally biased region" description="Pro residues" evidence="11">
    <location>
        <begin position="1970"/>
        <end position="1980"/>
    </location>
</feature>
<dbReference type="Proteomes" id="UP000606974">
    <property type="component" value="Unassembled WGS sequence"/>
</dbReference>
<feature type="compositionally biased region" description="Polar residues" evidence="11">
    <location>
        <begin position="55"/>
        <end position="67"/>
    </location>
</feature>